<dbReference type="InterPro" id="IPR003653">
    <property type="entry name" value="Peptidase_C48_C"/>
</dbReference>
<feature type="compositionally biased region" description="Low complexity" evidence="4">
    <location>
        <begin position="608"/>
        <end position="622"/>
    </location>
</feature>
<evidence type="ECO:0000256" key="4">
    <source>
        <dbReference type="SAM" id="MobiDB-lite"/>
    </source>
</evidence>
<dbReference type="GO" id="GO:0019783">
    <property type="term" value="F:ubiquitin-like protein peptidase activity"/>
    <property type="evidence" value="ECO:0007669"/>
    <property type="project" value="UniProtKB-ARBA"/>
</dbReference>
<dbReference type="Proteomes" id="UP000184330">
    <property type="component" value="Unassembled WGS sequence"/>
</dbReference>
<keyword evidence="7" id="KW-1185">Reference proteome</keyword>
<feature type="compositionally biased region" description="Acidic residues" evidence="4">
    <location>
        <begin position="439"/>
        <end position="461"/>
    </location>
</feature>
<dbReference type="InterPro" id="IPR038765">
    <property type="entry name" value="Papain-like_cys_pep_sf"/>
</dbReference>
<feature type="domain" description="Ubiquitin-like protease family profile" evidence="5">
    <location>
        <begin position="40"/>
        <end position="255"/>
    </location>
</feature>
<evidence type="ECO:0000256" key="3">
    <source>
        <dbReference type="ARBA" id="ARBA00022801"/>
    </source>
</evidence>
<name>A0A1L7XMR4_9HELO</name>
<feature type="region of interest" description="Disordered" evidence="4">
    <location>
        <begin position="97"/>
        <end position="130"/>
    </location>
</feature>
<comment type="similarity">
    <text evidence="1">Belongs to the peptidase C48 family.</text>
</comment>
<proteinExistence type="inferred from homology"/>
<sequence length="622" mass="69999">MNESATWDGFCRDYSKQQLRDMLDQLSINTQHVKLNKRDVLYIFSDAAGLDPDRDFYYQRWNLSKPTVRTYAQCICRYVNQRRIRYVASPSQDLESGNVRLPAERSRSRSPISGSRRHGYRQRDPIEPVRTSNPNLKSCAVISPEDYNLIISRTNPGARTAEITKILTALNITGDDFWGLDYLFLPFLEHDRKHWILAGIAPKQEFFLPADTKREWPLYGQWSRRSMTDDESPDVPKQTDGYNCGVFALTNLFCLAFGYDLLCYEQADLTPLKRPNIVEELRNGGLGENGRFKYPLLDLPGNHYTLLDPNLKASSYYPHRKLADPSKGTGDGNIGRMSAFSFSPEVDPMDTADEDDDFPPPEAPSADDDDDLEEQHALPPTQLPAEEKTARVKAGMLPNPRQLDKFEITKLLAELGGHQACKVCNAPALPSPDPWDSAGSDDEVTDEEDDPDSDTGEDDGGETPKPILTATQQYAAFRRILDGPDSDSKDDLLKQLKEMDNRPWPPQFNKYRHQKAGFIYANISLPDGCGEVPPSSRKFLRDGCRNFPIKGVKEWRNAPRAAIRTWAESEMSAFMARALDEVETKPYPGIGRGYERWKAGLGEEESGGSDASSESTADESTV</sequence>
<dbReference type="SUPFAM" id="SSF54001">
    <property type="entry name" value="Cysteine proteinases"/>
    <property type="match status" value="1"/>
</dbReference>
<organism evidence="6 7">
    <name type="scientific">Phialocephala subalpina</name>
    <dbReference type="NCBI Taxonomy" id="576137"/>
    <lineage>
        <taxon>Eukaryota</taxon>
        <taxon>Fungi</taxon>
        <taxon>Dikarya</taxon>
        <taxon>Ascomycota</taxon>
        <taxon>Pezizomycotina</taxon>
        <taxon>Leotiomycetes</taxon>
        <taxon>Helotiales</taxon>
        <taxon>Mollisiaceae</taxon>
        <taxon>Phialocephala</taxon>
        <taxon>Phialocephala fortinii species complex</taxon>
    </lineage>
</organism>
<evidence type="ECO:0000256" key="1">
    <source>
        <dbReference type="ARBA" id="ARBA00005234"/>
    </source>
</evidence>
<dbReference type="OrthoDB" id="3553916at2759"/>
<dbReference type="PROSITE" id="PS50600">
    <property type="entry name" value="ULP_PROTEASE"/>
    <property type="match status" value="1"/>
</dbReference>
<feature type="region of interest" description="Disordered" evidence="4">
    <location>
        <begin position="598"/>
        <end position="622"/>
    </location>
</feature>
<dbReference type="GO" id="GO:0006508">
    <property type="term" value="P:proteolysis"/>
    <property type="evidence" value="ECO:0007669"/>
    <property type="project" value="UniProtKB-KW"/>
</dbReference>
<reference evidence="6 7" key="1">
    <citation type="submission" date="2016-03" db="EMBL/GenBank/DDBJ databases">
        <authorList>
            <person name="Ploux O."/>
        </authorList>
    </citation>
    <scope>NUCLEOTIDE SEQUENCE [LARGE SCALE GENOMIC DNA]</scope>
    <source>
        <strain evidence="6 7">UAMH 11012</strain>
    </source>
</reference>
<protein>
    <recommendedName>
        <fullName evidence="5">Ubiquitin-like protease family profile domain-containing protein</fullName>
    </recommendedName>
</protein>
<feature type="compositionally biased region" description="Acidic residues" evidence="4">
    <location>
        <begin position="347"/>
        <end position="373"/>
    </location>
</feature>
<feature type="region of interest" description="Disordered" evidence="4">
    <location>
        <begin position="322"/>
        <end position="389"/>
    </location>
</feature>
<dbReference type="GO" id="GO:0008234">
    <property type="term" value="F:cysteine-type peptidase activity"/>
    <property type="evidence" value="ECO:0007669"/>
    <property type="project" value="InterPro"/>
</dbReference>
<gene>
    <name evidence="6" type="ORF">PAC_16214</name>
</gene>
<keyword evidence="2" id="KW-0645">Protease</keyword>
<evidence type="ECO:0000259" key="5">
    <source>
        <dbReference type="PROSITE" id="PS50600"/>
    </source>
</evidence>
<dbReference type="EMBL" id="FJOG01000036">
    <property type="protein sequence ID" value="CZR66313.1"/>
    <property type="molecule type" value="Genomic_DNA"/>
</dbReference>
<keyword evidence="3" id="KW-0378">Hydrolase</keyword>
<feature type="region of interest" description="Disordered" evidence="4">
    <location>
        <begin position="428"/>
        <end position="469"/>
    </location>
</feature>
<accession>A0A1L7XMR4</accession>
<evidence type="ECO:0000313" key="7">
    <source>
        <dbReference type="Proteomes" id="UP000184330"/>
    </source>
</evidence>
<evidence type="ECO:0000256" key="2">
    <source>
        <dbReference type="ARBA" id="ARBA00022670"/>
    </source>
</evidence>
<dbReference type="AlphaFoldDB" id="A0A1L7XMR4"/>
<dbReference type="Gene3D" id="3.40.395.10">
    <property type="entry name" value="Adenoviral Proteinase, Chain A"/>
    <property type="match status" value="1"/>
</dbReference>
<evidence type="ECO:0000313" key="6">
    <source>
        <dbReference type="EMBL" id="CZR66313.1"/>
    </source>
</evidence>